<evidence type="ECO:0000313" key="3">
    <source>
        <dbReference type="Proteomes" id="UP000606730"/>
    </source>
</evidence>
<reference evidence="2" key="2">
    <citation type="submission" date="2020-09" db="EMBL/GenBank/DDBJ databases">
        <authorList>
            <person name="Sun Q."/>
            <person name="Zhou Y."/>
        </authorList>
    </citation>
    <scope>NUCLEOTIDE SEQUENCE</scope>
    <source>
        <strain evidence="2">CGMCC 1.16012</strain>
    </source>
</reference>
<keyword evidence="3" id="KW-1185">Reference proteome</keyword>
<accession>A0A917ACP6</accession>
<dbReference type="AlphaFoldDB" id="A0A917ACP6"/>
<evidence type="ECO:0000313" key="2">
    <source>
        <dbReference type="EMBL" id="GGE43045.1"/>
    </source>
</evidence>
<comment type="caution">
    <text evidence="2">The sequence shown here is derived from an EMBL/GenBank/DDBJ whole genome shotgun (WGS) entry which is preliminary data.</text>
</comment>
<proteinExistence type="predicted"/>
<protein>
    <submittedName>
        <fullName evidence="2">Uncharacterized protein</fullName>
    </submittedName>
</protein>
<organism evidence="2 3">
    <name type="scientific">Actibacterium pelagium</name>
    <dbReference type="NCBI Taxonomy" id="2029103"/>
    <lineage>
        <taxon>Bacteria</taxon>
        <taxon>Pseudomonadati</taxon>
        <taxon>Pseudomonadota</taxon>
        <taxon>Alphaproteobacteria</taxon>
        <taxon>Rhodobacterales</taxon>
        <taxon>Roseobacteraceae</taxon>
        <taxon>Actibacterium</taxon>
    </lineage>
</organism>
<dbReference type="EMBL" id="BMKN01000001">
    <property type="protein sequence ID" value="GGE43045.1"/>
    <property type="molecule type" value="Genomic_DNA"/>
</dbReference>
<reference evidence="2" key="1">
    <citation type="journal article" date="2014" name="Int. J. Syst. Evol. Microbiol.">
        <title>Complete genome sequence of Corynebacterium casei LMG S-19264T (=DSM 44701T), isolated from a smear-ripened cheese.</title>
        <authorList>
            <consortium name="US DOE Joint Genome Institute (JGI-PGF)"/>
            <person name="Walter F."/>
            <person name="Albersmeier A."/>
            <person name="Kalinowski J."/>
            <person name="Ruckert C."/>
        </authorList>
    </citation>
    <scope>NUCLEOTIDE SEQUENCE</scope>
    <source>
        <strain evidence="2">CGMCC 1.16012</strain>
    </source>
</reference>
<dbReference type="Proteomes" id="UP000606730">
    <property type="component" value="Unassembled WGS sequence"/>
</dbReference>
<feature type="region of interest" description="Disordered" evidence="1">
    <location>
        <begin position="1"/>
        <end position="67"/>
    </location>
</feature>
<feature type="compositionally biased region" description="Basic and acidic residues" evidence="1">
    <location>
        <begin position="18"/>
        <end position="32"/>
    </location>
</feature>
<name>A0A917ACP6_9RHOB</name>
<evidence type="ECO:0000256" key="1">
    <source>
        <dbReference type="SAM" id="MobiDB-lite"/>
    </source>
</evidence>
<gene>
    <name evidence="2" type="ORF">GCM10011517_08370</name>
</gene>
<sequence length="67" mass="7399">MPALAVTQCHASKHQDRHTHVDKVLTTEKGRPESAPNYVNQNDADEPQKTEPADECGQADQPVRYGS</sequence>